<dbReference type="Proteomes" id="UP001591681">
    <property type="component" value="Unassembled WGS sequence"/>
</dbReference>
<protein>
    <recommendedName>
        <fullName evidence="1">Gypsy retrotransposon integrase-like protein 1</fullName>
    </recommendedName>
</protein>
<sequence length="413" mass="46777">MTRHGNMAFSYTIQYKPGRENITAHCLSRLPMPNSEPSLEDDVEVALTCTLSAVADAEFKAACMSCPMQTQLRELLASPWPASAKHLGPDLRPYFKLRHELSLQGDCAVRGPHRLLVPGSLQAKFIALAHDTHQGIVRTKQRLREAYWWPGMDAQVETAIKSCITCQSHDKSAVTHTPPLQPVPYPKEAWEKVAIDLVGPFERAPMDCHFAVTLIDYHSMWPEVEFSSSVFNREGNPKELVSDNGPQLVSRRFEAFLQDRGIVHTKSVYYPRANGEIERFNRSLKDSLQTALLEGQPWKEFTCEFLHVYRATPHSTTQCSPAELLHGRPMRTKLHAAGRPFTQQRALPKEEVISRVEEKQSKSKAYTDHKRGAKHASFKCGSHVRVKQPGILTKNQCKFTKPLRVVEKRGQYT</sequence>
<feature type="domain" description="Integrase catalytic" evidence="2">
    <location>
        <begin position="235"/>
        <end position="329"/>
    </location>
</feature>
<accession>A0ABD1IYM2</accession>
<dbReference type="EMBL" id="JBHFQA010000021">
    <property type="protein sequence ID" value="KAL2080048.1"/>
    <property type="molecule type" value="Genomic_DNA"/>
</dbReference>
<dbReference type="Gene3D" id="3.30.420.10">
    <property type="entry name" value="Ribonuclease H-like superfamily/Ribonuclease H"/>
    <property type="match status" value="1"/>
</dbReference>
<organism evidence="3 4">
    <name type="scientific">Coilia grayii</name>
    <name type="common">Gray's grenadier anchovy</name>
    <dbReference type="NCBI Taxonomy" id="363190"/>
    <lineage>
        <taxon>Eukaryota</taxon>
        <taxon>Metazoa</taxon>
        <taxon>Chordata</taxon>
        <taxon>Craniata</taxon>
        <taxon>Vertebrata</taxon>
        <taxon>Euteleostomi</taxon>
        <taxon>Actinopterygii</taxon>
        <taxon>Neopterygii</taxon>
        <taxon>Teleostei</taxon>
        <taxon>Clupei</taxon>
        <taxon>Clupeiformes</taxon>
        <taxon>Clupeoidei</taxon>
        <taxon>Engraulidae</taxon>
        <taxon>Coilinae</taxon>
        <taxon>Coilia</taxon>
    </lineage>
</organism>
<dbReference type="FunFam" id="1.10.340.70:FF:000003">
    <property type="entry name" value="Protein CBG25708"/>
    <property type="match status" value="1"/>
</dbReference>
<dbReference type="Pfam" id="PF17921">
    <property type="entry name" value="Integrase_H2C2"/>
    <property type="match status" value="1"/>
</dbReference>
<dbReference type="InterPro" id="IPR036397">
    <property type="entry name" value="RNaseH_sf"/>
</dbReference>
<proteinExistence type="predicted"/>
<reference evidence="3 4" key="1">
    <citation type="submission" date="2024-09" db="EMBL/GenBank/DDBJ databases">
        <title>A chromosome-level genome assembly of Gray's grenadier anchovy, Coilia grayii.</title>
        <authorList>
            <person name="Fu Z."/>
        </authorList>
    </citation>
    <scope>NUCLEOTIDE SEQUENCE [LARGE SCALE GENOMIC DNA]</scope>
    <source>
        <strain evidence="3">G4</strain>
        <tissue evidence="3">Muscle</tissue>
    </source>
</reference>
<dbReference type="PROSITE" id="PS50994">
    <property type="entry name" value="INTEGRASE"/>
    <property type="match status" value="1"/>
</dbReference>
<dbReference type="PANTHER" id="PTHR37984">
    <property type="entry name" value="PROTEIN CBG26694"/>
    <property type="match status" value="1"/>
</dbReference>
<evidence type="ECO:0000256" key="1">
    <source>
        <dbReference type="ARBA" id="ARBA00039658"/>
    </source>
</evidence>
<keyword evidence="4" id="KW-1185">Reference proteome</keyword>
<dbReference type="InterPro" id="IPR050951">
    <property type="entry name" value="Retrovirus_Pol_polyprotein"/>
</dbReference>
<dbReference type="SUPFAM" id="SSF53098">
    <property type="entry name" value="Ribonuclease H-like"/>
    <property type="match status" value="1"/>
</dbReference>
<dbReference type="InterPro" id="IPR012337">
    <property type="entry name" value="RNaseH-like_sf"/>
</dbReference>
<dbReference type="PANTHER" id="PTHR37984:SF5">
    <property type="entry name" value="PROTEIN NYNRIN-LIKE"/>
    <property type="match status" value="1"/>
</dbReference>
<dbReference type="FunFam" id="3.30.420.10:FF:000063">
    <property type="entry name" value="Retrovirus-related Pol polyprotein from transposon 297-like Protein"/>
    <property type="match status" value="1"/>
</dbReference>
<dbReference type="Gene3D" id="1.10.340.70">
    <property type="match status" value="1"/>
</dbReference>
<dbReference type="InterPro" id="IPR001584">
    <property type="entry name" value="Integrase_cat-core"/>
</dbReference>
<comment type="caution">
    <text evidence="3">The sequence shown here is derived from an EMBL/GenBank/DDBJ whole genome shotgun (WGS) entry which is preliminary data.</text>
</comment>
<dbReference type="AlphaFoldDB" id="A0ABD1IYM2"/>
<evidence type="ECO:0000313" key="3">
    <source>
        <dbReference type="EMBL" id="KAL2080048.1"/>
    </source>
</evidence>
<name>A0ABD1IYM2_9TELE</name>
<evidence type="ECO:0000313" key="4">
    <source>
        <dbReference type="Proteomes" id="UP001591681"/>
    </source>
</evidence>
<evidence type="ECO:0000259" key="2">
    <source>
        <dbReference type="PROSITE" id="PS50994"/>
    </source>
</evidence>
<dbReference type="InterPro" id="IPR041588">
    <property type="entry name" value="Integrase_H2C2"/>
</dbReference>
<gene>
    <name evidence="3" type="ORF">ACEWY4_023841</name>
</gene>